<accession>A0A2I0I243</accession>
<feature type="region of interest" description="Disordered" evidence="1">
    <location>
        <begin position="1"/>
        <end position="46"/>
    </location>
</feature>
<sequence>MRGQNPKEGPKPDAANAGPEPDAGPKPDTVNAGSKPDVGPEPNAVNACSIRNARGASDRRHGKDRFQLALINKLLVLLYDFSTKTISFGSKMSELGLDGHIRNGSCAGLKIPLIKGRMLGEVWTLGNHNSLRIQDLFDVTLAIYGCLILSPSMFKSSSRRILGDRL</sequence>
<gene>
    <name evidence="2" type="ORF">CRG98_041715</name>
</gene>
<proteinExistence type="predicted"/>
<dbReference type="EMBL" id="PGOL01004264">
    <property type="protein sequence ID" value="PKI37893.1"/>
    <property type="molecule type" value="Genomic_DNA"/>
</dbReference>
<reference evidence="2 3" key="1">
    <citation type="submission" date="2017-11" db="EMBL/GenBank/DDBJ databases">
        <title>De-novo sequencing of pomegranate (Punica granatum L.) genome.</title>
        <authorList>
            <person name="Akparov Z."/>
            <person name="Amiraslanov A."/>
            <person name="Hajiyeva S."/>
            <person name="Abbasov M."/>
            <person name="Kaur K."/>
            <person name="Hamwieh A."/>
            <person name="Solovyev V."/>
            <person name="Salamov A."/>
            <person name="Braich B."/>
            <person name="Kosarev P."/>
            <person name="Mahmoud A."/>
            <person name="Hajiyev E."/>
            <person name="Babayeva S."/>
            <person name="Izzatullayeva V."/>
            <person name="Mammadov A."/>
            <person name="Mammadov A."/>
            <person name="Sharifova S."/>
            <person name="Ojaghi J."/>
            <person name="Eynullazada K."/>
            <person name="Bayramov B."/>
            <person name="Abdulazimova A."/>
            <person name="Shahmuradov I."/>
        </authorList>
    </citation>
    <scope>NUCLEOTIDE SEQUENCE [LARGE SCALE GENOMIC DNA]</scope>
    <source>
        <strain evidence="3">cv. AG2017</strain>
        <tissue evidence="2">Leaf</tissue>
    </source>
</reference>
<keyword evidence="3" id="KW-1185">Reference proteome</keyword>
<organism evidence="2 3">
    <name type="scientific">Punica granatum</name>
    <name type="common">Pomegranate</name>
    <dbReference type="NCBI Taxonomy" id="22663"/>
    <lineage>
        <taxon>Eukaryota</taxon>
        <taxon>Viridiplantae</taxon>
        <taxon>Streptophyta</taxon>
        <taxon>Embryophyta</taxon>
        <taxon>Tracheophyta</taxon>
        <taxon>Spermatophyta</taxon>
        <taxon>Magnoliopsida</taxon>
        <taxon>eudicotyledons</taxon>
        <taxon>Gunneridae</taxon>
        <taxon>Pentapetalae</taxon>
        <taxon>rosids</taxon>
        <taxon>malvids</taxon>
        <taxon>Myrtales</taxon>
        <taxon>Lythraceae</taxon>
        <taxon>Punica</taxon>
    </lineage>
</organism>
<protein>
    <submittedName>
        <fullName evidence="2">Uncharacterized protein</fullName>
    </submittedName>
</protein>
<evidence type="ECO:0000313" key="3">
    <source>
        <dbReference type="Proteomes" id="UP000233551"/>
    </source>
</evidence>
<evidence type="ECO:0000256" key="1">
    <source>
        <dbReference type="SAM" id="MobiDB-lite"/>
    </source>
</evidence>
<comment type="caution">
    <text evidence="2">The sequence shown here is derived from an EMBL/GenBank/DDBJ whole genome shotgun (WGS) entry which is preliminary data.</text>
</comment>
<dbReference type="Proteomes" id="UP000233551">
    <property type="component" value="Unassembled WGS sequence"/>
</dbReference>
<evidence type="ECO:0000313" key="2">
    <source>
        <dbReference type="EMBL" id="PKI37893.1"/>
    </source>
</evidence>
<name>A0A2I0I243_PUNGR</name>
<dbReference type="AlphaFoldDB" id="A0A2I0I243"/>